<dbReference type="EMBL" id="AWEY01000008">
    <property type="protein sequence ID" value="ERK40130.1"/>
    <property type="molecule type" value="Genomic_DNA"/>
</dbReference>
<name>U2NQ05_9BACT</name>
<dbReference type="RefSeq" id="WP_021589259.1">
    <property type="nucleotide sequence ID" value="NZ_AWEY01000008.1"/>
</dbReference>
<dbReference type="AlphaFoldDB" id="U2NQ05"/>
<dbReference type="SUPFAM" id="SSF56059">
    <property type="entry name" value="Glutathione synthetase ATP-binding domain-like"/>
    <property type="match status" value="1"/>
</dbReference>
<reference evidence="1 2" key="1">
    <citation type="submission" date="2013-08" db="EMBL/GenBank/DDBJ databases">
        <authorList>
            <person name="Durkin A.S."/>
            <person name="Haft D.R."/>
            <person name="McCorrison J."/>
            <person name="Torralba M."/>
            <person name="Gillis M."/>
            <person name="Haft D.H."/>
            <person name="Methe B."/>
            <person name="Sutton G."/>
            <person name="Nelson K.E."/>
        </authorList>
    </citation>
    <scope>NUCLEOTIDE SEQUENCE [LARGE SCALE GENOMIC DNA]</scope>
    <source>
        <strain evidence="1 2">F0067</strain>
    </source>
</reference>
<evidence type="ECO:0008006" key="3">
    <source>
        <dbReference type="Google" id="ProtNLM"/>
    </source>
</evidence>
<protein>
    <recommendedName>
        <fullName evidence="3">ATP-grasp domain-containing protein</fullName>
    </recommendedName>
</protein>
<comment type="caution">
    <text evidence="1">The sequence shown here is derived from an EMBL/GenBank/DDBJ whole genome shotgun (WGS) entry which is preliminary data.</text>
</comment>
<keyword evidence="2" id="KW-1185">Reference proteome</keyword>
<dbReference type="Proteomes" id="UP000016648">
    <property type="component" value="Unassembled WGS sequence"/>
</dbReference>
<gene>
    <name evidence="1" type="ORF">HMPREF9135_0024</name>
</gene>
<accession>U2NQ05</accession>
<proteinExistence type="predicted"/>
<sequence length="262" mass="28659">MKVIAVQRDEAFSPNSVEKDEAILTAVCEGLRRRGVGDVRMVAEGDLSADDEADVFLSMARLPRTLALLEQKEKQGARVLNSAFGVVRCGRSLLNELLLRHGIPVPATDGADGYWLKRGDQAAQSHDDVVFCKDRAALAAMQASFVMRGVTDWVVQAHVPGDLVKFYAVRGGFFRCYYPADDGISKYGDEAHNGAAHHYAFEVEELRQVAETVSVLTGVDIYGGDAIVREDGGFCLIDFNEWPSFSRCRAEAAQAVCDLIIV</sequence>
<dbReference type="PATRIC" id="fig|1115809.3.peg.488"/>
<dbReference type="Gene3D" id="3.30.470.20">
    <property type="entry name" value="ATP-grasp fold, B domain"/>
    <property type="match status" value="1"/>
</dbReference>
<evidence type="ECO:0000313" key="2">
    <source>
        <dbReference type="Proteomes" id="UP000016648"/>
    </source>
</evidence>
<evidence type="ECO:0000313" key="1">
    <source>
        <dbReference type="EMBL" id="ERK40130.1"/>
    </source>
</evidence>
<organism evidence="1 2">
    <name type="scientific">Segatella baroniae F0067</name>
    <dbReference type="NCBI Taxonomy" id="1115809"/>
    <lineage>
        <taxon>Bacteria</taxon>
        <taxon>Pseudomonadati</taxon>
        <taxon>Bacteroidota</taxon>
        <taxon>Bacteroidia</taxon>
        <taxon>Bacteroidales</taxon>
        <taxon>Prevotellaceae</taxon>
        <taxon>Segatella</taxon>
    </lineage>
</organism>